<dbReference type="AlphaFoldDB" id="A0A7W9HMJ9"/>
<comment type="caution">
    <text evidence="2">The sequence shown here is derived from an EMBL/GenBank/DDBJ whole genome shotgun (WGS) entry which is preliminary data.</text>
</comment>
<accession>A0A7W9HMJ9</accession>
<dbReference type="Proteomes" id="UP000552097">
    <property type="component" value="Unassembled WGS sequence"/>
</dbReference>
<proteinExistence type="predicted"/>
<name>A0A7W9HMJ9_9PSEU</name>
<evidence type="ECO:0000313" key="3">
    <source>
        <dbReference type="Proteomes" id="UP000552097"/>
    </source>
</evidence>
<protein>
    <submittedName>
        <fullName evidence="2">Uncharacterized protein</fullName>
    </submittedName>
</protein>
<sequence>MDWTTEGLQAEIDYRQASLRRDAAHYRVSRQSLPARPSWWRRLGHRPGPDLQGEPNGHRDNGHRDAA</sequence>
<feature type="compositionally biased region" description="Basic and acidic residues" evidence="1">
    <location>
        <begin position="56"/>
        <end position="67"/>
    </location>
</feature>
<keyword evidence="3" id="KW-1185">Reference proteome</keyword>
<gene>
    <name evidence="2" type="ORF">F4560_004820</name>
</gene>
<organism evidence="2 3">
    <name type="scientific">Saccharothrix ecbatanensis</name>
    <dbReference type="NCBI Taxonomy" id="1105145"/>
    <lineage>
        <taxon>Bacteria</taxon>
        <taxon>Bacillati</taxon>
        <taxon>Actinomycetota</taxon>
        <taxon>Actinomycetes</taxon>
        <taxon>Pseudonocardiales</taxon>
        <taxon>Pseudonocardiaceae</taxon>
        <taxon>Saccharothrix</taxon>
    </lineage>
</organism>
<dbReference type="EMBL" id="JACHMO010000001">
    <property type="protein sequence ID" value="MBB5805052.1"/>
    <property type="molecule type" value="Genomic_DNA"/>
</dbReference>
<dbReference type="RefSeq" id="WP_184923302.1">
    <property type="nucleotide sequence ID" value="NZ_JACHMO010000001.1"/>
</dbReference>
<reference evidence="2 3" key="1">
    <citation type="submission" date="2020-08" db="EMBL/GenBank/DDBJ databases">
        <title>Sequencing the genomes of 1000 actinobacteria strains.</title>
        <authorList>
            <person name="Klenk H.-P."/>
        </authorList>
    </citation>
    <scope>NUCLEOTIDE SEQUENCE [LARGE SCALE GENOMIC DNA]</scope>
    <source>
        <strain evidence="2 3">DSM 45486</strain>
    </source>
</reference>
<feature type="region of interest" description="Disordered" evidence="1">
    <location>
        <begin position="37"/>
        <end position="67"/>
    </location>
</feature>
<evidence type="ECO:0000256" key="1">
    <source>
        <dbReference type="SAM" id="MobiDB-lite"/>
    </source>
</evidence>
<evidence type="ECO:0000313" key="2">
    <source>
        <dbReference type="EMBL" id="MBB5805052.1"/>
    </source>
</evidence>